<organism evidence="1 2">
    <name type="scientific">Pristionchus entomophagus</name>
    <dbReference type="NCBI Taxonomy" id="358040"/>
    <lineage>
        <taxon>Eukaryota</taxon>
        <taxon>Metazoa</taxon>
        <taxon>Ecdysozoa</taxon>
        <taxon>Nematoda</taxon>
        <taxon>Chromadorea</taxon>
        <taxon>Rhabditida</taxon>
        <taxon>Rhabditina</taxon>
        <taxon>Diplogasteromorpha</taxon>
        <taxon>Diplogasteroidea</taxon>
        <taxon>Neodiplogasteridae</taxon>
        <taxon>Pristionchus</taxon>
    </lineage>
</organism>
<proteinExistence type="predicted"/>
<feature type="non-terminal residue" evidence="1">
    <location>
        <position position="83"/>
    </location>
</feature>
<keyword evidence="2" id="KW-1185">Reference proteome</keyword>
<gene>
    <name evidence="1" type="ORF">PENTCL1PPCAC_22254</name>
</gene>
<evidence type="ECO:0000313" key="1">
    <source>
        <dbReference type="EMBL" id="GMT00080.1"/>
    </source>
</evidence>
<dbReference type="Proteomes" id="UP001432027">
    <property type="component" value="Unassembled WGS sequence"/>
</dbReference>
<sequence length="83" mass="9525">LFPFCRLCIVYFEIPKYVIIIFNITANKVDLPIDSNIPVPRRAARTLAPMPGVSDRVVEIDSRRCVHTIRIILHINDYSGMKV</sequence>
<reference evidence="1" key="1">
    <citation type="submission" date="2023-10" db="EMBL/GenBank/DDBJ databases">
        <title>Genome assembly of Pristionchus species.</title>
        <authorList>
            <person name="Yoshida K."/>
            <person name="Sommer R.J."/>
        </authorList>
    </citation>
    <scope>NUCLEOTIDE SEQUENCE</scope>
    <source>
        <strain evidence="1">RS0144</strain>
    </source>
</reference>
<dbReference type="EMBL" id="BTSX01000005">
    <property type="protein sequence ID" value="GMT00080.1"/>
    <property type="molecule type" value="Genomic_DNA"/>
</dbReference>
<comment type="caution">
    <text evidence="1">The sequence shown here is derived from an EMBL/GenBank/DDBJ whole genome shotgun (WGS) entry which is preliminary data.</text>
</comment>
<dbReference type="AlphaFoldDB" id="A0AAV5TZV7"/>
<protein>
    <submittedName>
        <fullName evidence="1">Uncharacterized protein</fullName>
    </submittedName>
</protein>
<feature type="non-terminal residue" evidence="1">
    <location>
        <position position="1"/>
    </location>
</feature>
<evidence type="ECO:0000313" key="2">
    <source>
        <dbReference type="Proteomes" id="UP001432027"/>
    </source>
</evidence>
<name>A0AAV5TZV7_9BILA</name>
<accession>A0AAV5TZV7</accession>